<evidence type="ECO:0000256" key="3">
    <source>
        <dbReference type="SAM" id="SignalP"/>
    </source>
</evidence>
<feature type="compositionally biased region" description="Basic and acidic residues" evidence="2">
    <location>
        <begin position="346"/>
        <end position="359"/>
    </location>
</feature>
<evidence type="ECO:0000256" key="2">
    <source>
        <dbReference type="SAM" id="MobiDB-lite"/>
    </source>
</evidence>
<dbReference type="EMBL" id="PVZC01000008">
    <property type="protein sequence ID" value="PRX96244.1"/>
    <property type="molecule type" value="Genomic_DNA"/>
</dbReference>
<gene>
    <name evidence="5" type="ORF">CLV72_108251</name>
</gene>
<protein>
    <submittedName>
        <fullName evidence="5">Zinc carboxypeptidase</fullName>
    </submittedName>
</protein>
<proteinExistence type="inferred from homology"/>
<dbReference type="SMART" id="SM00631">
    <property type="entry name" value="Zn_pept"/>
    <property type="match status" value="1"/>
</dbReference>
<feature type="region of interest" description="Disordered" evidence="2">
    <location>
        <begin position="325"/>
        <end position="359"/>
    </location>
</feature>
<dbReference type="Pfam" id="PF00246">
    <property type="entry name" value="Peptidase_M14"/>
    <property type="match status" value="1"/>
</dbReference>
<dbReference type="GO" id="GO:0006508">
    <property type="term" value="P:proteolysis"/>
    <property type="evidence" value="ECO:0007669"/>
    <property type="project" value="InterPro"/>
</dbReference>
<dbReference type="OrthoDB" id="3347322at2"/>
<feature type="region of interest" description="Disordered" evidence="2">
    <location>
        <begin position="28"/>
        <end position="58"/>
    </location>
</feature>
<dbReference type="SUPFAM" id="SSF53187">
    <property type="entry name" value="Zn-dependent exopeptidases"/>
    <property type="match status" value="1"/>
</dbReference>
<feature type="domain" description="Peptidase M14" evidence="4">
    <location>
        <begin position="51"/>
        <end position="321"/>
    </location>
</feature>
<keyword evidence="5" id="KW-0378">Hydrolase</keyword>
<keyword evidence="5" id="KW-0645">Protease</keyword>
<dbReference type="GO" id="GO:0004181">
    <property type="term" value="F:metallocarboxypeptidase activity"/>
    <property type="evidence" value="ECO:0007669"/>
    <property type="project" value="InterPro"/>
</dbReference>
<accession>A0A2T0PXI5</accession>
<feature type="signal peptide" evidence="3">
    <location>
        <begin position="1"/>
        <end position="29"/>
    </location>
</feature>
<comment type="similarity">
    <text evidence="1">Belongs to the peptidase M14 family.</text>
</comment>
<sequence length="359" mass="39243">MNSRLRPLSLLCASVAVFSVAAFAPPAQAEPAGAPADRSAAEVRSLPRTVDPRPSNEELAEELAEIADRSRGRVEVRSIGDSNQGRPVWAARIGDGPVRIQYISQQHGNEPLGAPAALEYVRTLGLGNSFWHRWLRSRVTVDVIVRANPDGHVHDWRYNYDPDADPEYGQAGQGYDINRYHDPAVAPDDNPATEAGHIQRAYAEFRPDIVVDYHMQGRYIDDEGREITASLLWPTHPDVADSDVEAAQQVSVVAERAITRLVPGSNVSLYPGGDYQGIARNAYGLRGSASVLIELSDMGAEHEQAQIRSAYAAMLAVTQSAADGSLRRIDPDRAEQIPPRGEPLPDTERAHPLRLDSLD</sequence>
<keyword evidence="6" id="KW-1185">Reference proteome</keyword>
<dbReference type="PROSITE" id="PS52035">
    <property type="entry name" value="PEPTIDASE_M14"/>
    <property type="match status" value="1"/>
</dbReference>
<comment type="caution">
    <text evidence="5">The sequence shown here is derived from an EMBL/GenBank/DDBJ whole genome shotgun (WGS) entry which is preliminary data.</text>
</comment>
<keyword evidence="3" id="KW-0732">Signal</keyword>
<name>A0A2T0PXI5_9ACTN</name>
<keyword evidence="5" id="KW-0121">Carboxypeptidase</keyword>
<dbReference type="Proteomes" id="UP000237846">
    <property type="component" value="Unassembled WGS sequence"/>
</dbReference>
<evidence type="ECO:0000259" key="4">
    <source>
        <dbReference type="PROSITE" id="PS52035"/>
    </source>
</evidence>
<feature type="active site" description="Proton donor/acceptor" evidence="1">
    <location>
        <position position="294"/>
    </location>
</feature>
<feature type="compositionally biased region" description="Basic and acidic residues" evidence="2">
    <location>
        <begin position="325"/>
        <end position="335"/>
    </location>
</feature>
<evidence type="ECO:0000313" key="6">
    <source>
        <dbReference type="Proteomes" id="UP000237846"/>
    </source>
</evidence>
<dbReference type="AlphaFoldDB" id="A0A2T0PXI5"/>
<reference evidence="5 6" key="1">
    <citation type="submission" date="2018-03" db="EMBL/GenBank/DDBJ databases">
        <title>Genomic Encyclopedia of Archaeal and Bacterial Type Strains, Phase II (KMG-II): from individual species to whole genera.</title>
        <authorList>
            <person name="Goeker M."/>
        </authorList>
    </citation>
    <scope>NUCLEOTIDE SEQUENCE [LARGE SCALE GENOMIC DNA]</scope>
    <source>
        <strain evidence="5 6">DSM 45601</strain>
    </source>
</reference>
<evidence type="ECO:0000313" key="5">
    <source>
        <dbReference type="EMBL" id="PRX96244.1"/>
    </source>
</evidence>
<dbReference type="GO" id="GO:0008270">
    <property type="term" value="F:zinc ion binding"/>
    <property type="evidence" value="ECO:0007669"/>
    <property type="project" value="InterPro"/>
</dbReference>
<evidence type="ECO:0000256" key="1">
    <source>
        <dbReference type="PROSITE-ProRule" id="PRU01379"/>
    </source>
</evidence>
<feature type="chain" id="PRO_5015498064" evidence="3">
    <location>
        <begin position="30"/>
        <end position="359"/>
    </location>
</feature>
<organism evidence="5 6">
    <name type="scientific">Allonocardiopsis opalescens</name>
    <dbReference type="NCBI Taxonomy" id="1144618"/>
    <lineage>
        <taxon>Bacteria</taxon>
        <taxon>Bacillati</taxon>
        <taxon>Actinomycetota</taxon>
        <taxon>Actinomycetes</taxon>
        <taxon>Streptosporangiales</taxon>
        <taxon>Allonocardiopsis</taxon>
    </lineage>
</organism>
<dbReference type="Gene3D" id="3.40.630.10">
    <property type="entry name" value="Zn peptidases"/>
    <property type="match status" value="1"/>
</dbReference>
<dbReference type="InterPro" id="IPR000834">
    <property type="entry name" value="Peptidase_M14"/>
</dbReference>
<dbReference type="RefSeq" id="WP_106251019.1">
    <property type="nucleotide sequence ID" value="NZ_PVZC01000008.1"/>
</dbReference>